<keyword evidence="3" id="KW-0804">Transcription</keyword>
<dbReference type="SUPFAM" id="SSF46785">
    <property type="entry name" value="Winged helix' DNA-binding domain"/>
    <property type="match status" value="1"/>
</dbReference>
<dbReference type="PANTHER" id="PTHR43537">
    <property type="entry name" value="TRANSCRIPTIONAL REGULATOR, GNTR FAMILY"/>
    <property type="match status" value="1"/>
</dbReference>
<evidence type="ECO:0000313" key="5">
    <source>
        <dbReference type="EMBL" id="MFC3301229.1"/>
    </source>
</evidence>
<proteinExistence type="predicted"/>
<evidence type="ECO:0000259" key="4">
    <source>
        <dbReference type="PROSITE" id="PS50949"/>
    </source>
</evidence>
<evidence type="ECO:0000313" key="6">
    <source>
        <dbReference type="Proteomes" id="UP001595607"/>
    </source>
</evidence>
<name>A0ABV7M746_9PROT</name>
<accession>A0ABV7M746</accession>
<dbReference type="PRINTS" id="PR00035">
    <property type="entry name" value="HTHGNTR"/>
</dbReference>
<gene>
    <name evidence="5" type="ORF">ACFONP_00605</name>
</gene>
<dbReference type="Gene3D" id="1.10.10.10">
    <property type="entry name" value="Winged helix-like DNA-binding domain superfamily/Winged helix DNA-binding domain"/>
    <property type="match status" value="1"/>
</dbReference>
<dbReference type="Pfam" id="PF00392">
    <property type="entry name" value="GntR"/>
    <property type="match status" value="1"/>
</dbReference>
<dbReference type="Proteomes" id="UP001595607">
    <property type="component" value="Unassembled WGS sequence"/>
</dbReference>
<dbReference type="SUPFAM" id="SSF48008">
    <property type="entry name" value="GntR ligand-binding domain-like"/>
    <property type="match status" value="1"/>
</dbReference>
<dbReference type="InterPro" id="IPR008920">
    <property type="entry name" value="TF_FadR/GntR_C"/>
</dbReference>
<keyword evidence="2" id="KW-0238">DNA-binding</keyword>
<dbReference type="InterPro" id="IPR036390">
    <property type="entry name" value="WH_DNA-bd_sf"/>
</dbReference>
<comment type="caution">
    <text evidence="5">The sequence shown here is derived from an EMBL/GenBank/DDBJ whole genome shotgun (WGS) entry which is preliminary data.</text>
</comment>
<dbReference type="CDD" id="cd07377">
    <property type="entry name" value="WHTH_GntR"/>
    <property type="match status" value="1"/>
</dbReference>
<dbReference type="Pfam" id="PF07729">
    <property type="entry name" value="FCD"/>
    <property type="match status" value="1"/>
</dbReference>
<dbReference type="InterPro" id="IPR000524">
    <property type="entry name" value="Tscrpt_reg_HTH_GntR"/>
</dbReference>
<dbReference type="SMART" id="SM00895">
    <property type="entry name" value="FCD"/>
    <property type="match status" value="1"/>
</dbReference>
<evidence type="ECO:0000256" key="1">
    <source>
        <dbReference type="ARBA" id="ARBA00023015"/>
    </source>
</evidence>
<keyword evidence="6" id="KW-1185">Reference proteome</keyword>
<evidence type="ECO:0000256" key="2">
    <source>
        <dbReference type="ARBA" id="ARBA00023125"/>
    </source>
</evidence>
<dbReference type="PANTHER" id="PTHR43537:SF24">
    <property type="entry name" value="GLUCONATE OPERON TRANSCRIPTIONAL REPRESSOR"/>
    <property type="match status" value="1"/>
</dbReference>
<feature type="domain" description="HTH gntR-type" evidence="4">
    <location>
        <begin position="6"/>
        <end position="73"/>
    </location>
</feature>
<sequence>MIIERSNIRDDITAAVREMILGGRIPDGDRVNEVALSSDLGVSRTPLRESLLQLEAEGLLASKPRKGFFVPPLTGSEFSQLYAVRPILDTEALRLGGLLRDRTLGELSMMNARLKGTTDPAEAVQLDEAWHRLLLSQCPNRVLLGLIEQMMVRTRRYELALFREVRQTYRAGDEHDQILDALRGGDLEAAADALRRNLSSGEGPILAWLASRGQQERGSNR</sequence>
<dbReference type="PROSITE" id="PS50949">
    <property type="entry name" value="HTH_GNTR"/>
    <property type="match status" value="1"/>
</dbReference>
<dbReference type="Gene3D" id="1.20.120.530">
    <property type="entry name" value="GntR ligand-binding domain-like"/>
    <property type="match status" value="1"/>
</dbReference>
<reference evidence="6" key="1">
    <citation type="journal article" date="2019" name="Int. J. Syst. Evol. Microbiol.">
        <title>The Global Catalogue of Microorganisms (GCM) 10K type strain sequencing project: providing services to taxonomists for standard genome sequencing and annotation.</title>
        <authorList>
            <consortium name="The Broad Institute Genomics Platform"/>
            <consortium name="The Broad Institute Genome Sequencing Center for Infectious Disease"/>
            <person name="Wu L."/>
            <person name="Ma J."/>
        </authorList>
    </citation>
    <scope>NUCLEOTIDE SEQUENCE [LARGE SCALE GENOMIC DNA]</scope>
    <source>
        <strain evidence="6">KCTC 22245</strain>
    </source>
</reference>
<protein>
    <submittedName>
        <fullName evidence="5">GntR family transcriptional regulator</fullName>
    </submittedName>
</protein>
<dbReference type="InterPro" id="IPR036388">
    <property type="entry name" value="WH-like_DNA-bd_sf"/>
</dbReference>
<dbReference type="InterPro" id="IPR011711">
    <property type="entry name" value="GntR_C"/>
</dbReference>
<dbReference type="RefSeq" id="WP_189577078.1">
    <property type="nucleotide sequence ID" value="NZ_BMXU01000003.1"/>
</dbReference>
<dbReference type="EMBL" id="JBHRVA010000001">
    <property type="protein sequence ID" value="MFC3301229.1"/>
    <property type="molecule type" value="Genomic_DNA"/>
</dbReference>
<dbReference type="SMART" id="SM00345">
    <property type="entry name" value="HTH_GNTR"/>
    <property type="match status" value="1"/>
</dbReference>
<keyword evidence="1" id="KW-0805">Transcription regulation</keyword>
<evidence type="ECO:0000256" key="3">
    <source>
        <dbReference type="ARBA" id="ARBA00023163"/>
    </source>
</evidence>
<organism evidence="5 6">
    <name type="scientific">Parvularcula lutaonensis</name>
    <dbReference type="NCBI Taxonomy" id="491923"/>
    <lineage>
        <taxon>Bacteria</taxon>
        <taxon>Pseudomonadati</taxon>
        <taxon>Pseudomonadota</taxon>
        <taxon>Alphaproteobacteria</taxon>
        <taxon>Parvularculales</taxon>
        <taxon>Parvularculaceae</taxon>
        <taxon>Parvularcula</taxon>
    </lineage>
</organism>